<dbReference type="InterPro" id="IPR002912">
    <property type="entry name" value="ACT_dom"/>
</dbReference>
<keyword evidence="12" id="KW-1185">Reference proteome</keyword>
<evidence type="ECO:0000313" key="11">
    <source>
        <dbReference type="EMBL" id="MFC0810501.1"/>
    </source>
</evidence>
<organism evidence="11 12">
    <name type="scientific">Paracoccus panacisoli</name>
    <dbReference type="NCBI Taxonomy" id="1510163"/>
    <lineage>
        <taxon>Bacteria</taxon>
        <taxon>Pseudomonadati</taxon>
        <taxon>Pseudomonadota</taxon>
        <taxon>Alphaproteobacteria</taxon>
        <taxon>Rhodobacterales</taxon>
        <taxon>Paracoccaceae</taxon>
        <taxon>Paracoccus</taxon>
    </lineage>
</organism>
<keyword evidence="4" id="KW-0057">Aromatic amino acid biosynthesis</keyword>
<name>A0ABV6T0R6_9RHOB</name>
<evidence type="ECO:0000259" key="9">
    <source>
        <dbReference type="PROSITE" id="PS51171"/>
    </source>
</evidence>
<reference evidence="11 12" key="1">
    <citation type="submission" date="2024-09" db="EMBL/GenBank/DDBJ databases">
        <authorList>
            <person name="Sun Q."/>
            <person name="Mori K."/>
        </authorList>
    </citation>
    <scope>NUCLEOTIDE SEQUENCE [LARGE SCALE GENOMIC DNA]</scope>
    <source>
        <strain evidence="11 12">KCTC 42086</strain>
    </source>
</reference>
<evidence type="ECO:0000256" key="1">
    <source>
        <dbReference type="ARBA" id="ARBA00004741"/>
    </source>
</evidence>
<proteinExistence type="predicted"/>
<dbReference type="Pfam" id="PF00800">
    <property type="entry name" value="PDT"/>
    <property type="match status" value="1"/>
</dbReference>
<comment type="caution">
    <text evidence="11">The sequence shown here is derived from an EMBL/GenBank/DDBJ whole genome shotgun (WGS) entry which is preliminary data.</text>
</comment>
<dbReference type="PROSITE" id="PS51171">
    <property type="entry name" value="PREPHENATE_DEHYDR_3"/>
    <property type="match status" value="1"/>
</dbReference>
<comment type="pathway">
    <text evidence="1">Amino-acid biosynthesis; L-phenylalanine biosynthesis; phenylpyruvate from prephenate: step 1/1.</text>
</comment>
<dbReference type="Gene3D" id="3.40.190.10">
    <property type="entry name" value="Periplasmic binding protein-like II"/>
    <property type="match status" value="2"/>
</dbReference>
<protein>
    <recommendedName>
        <fullName evidence="2">prephenate dehydratase</fullName>
        <ecNumber evidence="2">4.2.1.51</ecNumber>
    </recommendedName>
</protein>
<dbReference type="CDD" id="cd04905">
    <property type="entry name" value="ACT_CM-PDT"/>
    <property type="match status" value="1"/>
</dbReference>
<evidence type="ECO:0000256" key="6">
    <source>
        <dbReference type="ARBA" id="ARBA00023239"/>
    </source>
</evidence>
<accession>A0ABV6T0R6</accession>
<dbReference type="InterPro" id="IPR018528">
    <property type="entry name" value="Preph_deHydtase_CS"/>
</dbReference>
<comment type="catalytic activity">
    <reaction evidence="7">
        <text>prephenate + H(+) = 3-phenylpyruvate + CO2 + H2O</text>
        <dbReference type="Rhea" id="RHEA:21648"/>
        <dbReference type="ChEBI" id="CHEBI:15377"/>
        <dbReference type="ChEBI" id="CHEBI:15378"/>
        <dbReference type="ChEBI" id="CHEBI:16526"/>
        <dbReference type="ChEBI" id="CHEBI:18005"/>
        <dbReference type="ChEBI" id="CHEBI:29934"/>
        <dbReference type="EC" id="4.2.1.51"/>
    </reaction>
</comment>
<keyword evidence="6 11" id="KW-0456">Lyase</keyword>
<dbReference type="SUPFAM" id="SSF55021">
    <property type="entry name" value="ACT-like"/>
    <property type="match status" value="1"/>
</dbReference>
<evidence type="ECO:0000256" key="5">
    <source>
        <dbReference type="ARBA" id="ARBA00023222"/>
    </source>
</evidence>
<dbReference type="NCBIfam" id="NF008866">
    <property type="entry name" value="PRK11899.1"/>
    <property type="match status" value="1"/>
</dbReference>
<dbReference type="Gene3D" id="3.30.70.260">
    <property type="match status" value="1"/>
</dbReference>
<sequence>MSDPAPSASALATPSANRSEAPAEAAPAWPTAPRIAFQGEPGAYSHQACRQWSPESEALPCPTFEDTVEACRSGAADLAMLPVENSTYGRVADIHHLLPESGLNIIGETFVRVHISLLGVPGARLEDVTEAMSHTVLLGQCRGFLRRHNIRTLTGPDTAGSAMMVAQGGDPRRAALASPLAGEIYGLDRLADEIEDRQNNTTRFLIMSRTPDLSRRLNAAGRPDMLTSFVFRVRNIPAALYKAMGGFATNGVNMTKLESYMVDGVFTATQFYADIEGHPDDPAVARALDELRYFTSMLTILGVYPADPLRARQQQG</sequence>
<feature type="domain" description="ACT" evidence="10">
    <location>
        <begin position="228"/>
        <end position="305"/>
    </location>
</feature>
<dbReference type="PROSITE" id="PS51671">
    <property type="entry name" value="ACT"/>
    <property type="match status" value="1"/>
</dbReference>
<evidence type="ECO:0000256" key="4">
    <source>
        <dbReference type="ARBA" id="ARBA00023141"/>
    </source>
</evidence>
<dbReference type="CDD" id="cd13631">
    <property type="entry name" value="PBP2_Ct-PDT_like"/>
    <property type="match status" value="1"/>
</dbReference>
<gene>
    <name evidence="11" type="ORF">ACFHYO_00025</name>
</gene>
<evidence type="ECO:0000313" key="12">
    <source>
        <dbReference type="Proteomes" id="UP001589920"/>
    </source>
</evidence>
<dbReference type="Proteomes" id="UP001589920">
    <property type="component" value="Unassembled WGS sequence"/>
</dbReference>
<evidence type="ECO:0000259" key="10">
    <source>
        <dbReference type="PROSITE" id="PS51671"/>
    </source>
</evidence>
<dbReference type="GO" id="GO:0004664">
    <property type="term" value="F:prephenate dehydratase activity"/>
    <property type="evidence" value="ECO:0007669"/>
    <property type="project" value="UniProtKB-EC"/>
</dbReference>
<evidence type="ECO:0000256" key="7">
    <source>
        <dbReference type="ARBA" id="ARBA00047848"/>
    </source>
</evidence>
<feature type="domain" description="Prephenate dehydratase" evidence="9">
    <location>
        <begin position="34"/>
        <end position="209"/>
    </location>
</feature>
<evidence type="ECO:0000256" key="2">
    <source>
        <dbReference type="ARBA" id="ARBA00013147"/>
    </source>
</evidence>
<dbReference type="SUPFAM" id="SSF53850">
    <property type="entry name" value="Periplasmic binding protein-like II"/>
    <property type="match status" value="1"/>
</dbReference>
<keyword evidence="3" id="KW-0028">Amino-acid biosynthesis</keyword>
<dbReference type="RefSeq" id="WP_168781951.1">
    <property type="nucleotide sequence ID" value="NZ_JBHMQU010000001.1"/>
</dbReference>
<dbReference type="InterPro" id="IPR045865">
    <property type="entry name" value="ACT-like_dom_sf"/>
</dbReference>
<dbReference type="PANTHER" id="PTHR21022">
    <property type="entry name" value="PREPHENATE DEHYDRATASE P PROTEIN"/>
    <property type="match status" value="1"/>
</dbReference>
<dbReference type="PANTHER" id="PTHR21022:SF19">
    <property type="entry name" value="PREPHENATE DEHYDRATASE-RELATED"/>
    <property type="match status" value="1"/>
</dbReference>
<evidence type="ECO:0000256" key="8">
    <source>
        <dbReference type="SAM" id="MobiDB-lite"/>
    </source>
</evidence>
<keyword evidence="5" id="KW-0584">Phenylalanine biosynthesis</keyword>
<evidence type="ECO:0000256" key="3">
    <source>
        <dbReference type="ARBA" id="ARBA00022605"/>
    </source>
</evidence>
<dbReference type="PIRSF" id="PIRSF001500">
    <property type="entry name" value="Chor_mut_pdt_Ppr"/>
    <property type="match status" value="1"/>
</dbReference>
<dbReference type="InterPro" id="IPR008242">
    <property type="entry name" value="Chor_mutase/pphenate_deHydtase"/>
</dbReference>
<dbReference type="EMBL" id="JBHMQU010000001">
    <property type="protein sequence ID" value="MFC0810501.1"/>
    <property type="molecule type" value="Genomic_DNA"/>
</dbReference>
<dbReference type="EC" id="4.2.1.51" evidence="2"/>
<feature type="region of interest" description="Disordered" evidence="8">
    <location>
        <begin position="1"/>
        <end position="29"/>
    </location>
</feature>
<dbReference type="InterPro" id="IPR001086">
    <property type="entry name" value="Preph_deHydtase"/>
</dbReference>
<dbReference type="PROSITE" id="PS00857">
    <property type="entry name" value="PREPHENATE_DEHYDR_1"/>
    <property type="match status" value="1"/>
</dbReference>